<dbReference type="KEGG" id="ppnm:LV28_10780"/>
<evidence type="ECO:0000256" key="2">
    <source>
        <dbReference type="ARBA" id="ARBA00005979"/>
    </source>
</evidence>
<dbReference type="STRING" id="93220.A6P55_08055"/>
<comment type="cofactor">
    <cofactor evidence="1">
        <name>FMN</name>
        <dbReference type="ChEBI" id="CHEBI:58210"/>
    </cofactor>
</comment>
<dbReference type="OrthoDB" id="8985337at2"/>
<feature type="domain" description="NADH:flavin oxidoreductase/NADH oxidase N-terminal" evidence="4">
    <location>
        <begin position="18"/>
        <end position="347"/>
    </location>
</feature>
<dbReference type="InterPro" id="IPR001155">
    <property type="entry name" value="OxRdtase_FMN_N"/>
</dbReference>
<dbReference type="Pfam" id="PF00724">
    <property type="entry name" value="Oxidored_FMN"/>
    <property type="match status" value="1"/>
</dbReference>
<dbReference type="EMBL" id="UGSG01000001">
    <property type="protein sequence ID" value="SUA77736.1"/>
    <property type="molecule type" value="Genomic_DNA"/>
</dbReference>
<dbReference type="SMR" id="A0A378YKP0"/>
<dbReference type="GeneID" id="57200576"/>
<dbReference type="CDD" id="cd02933">
    <property type="entry name" value="OYE_like_FMN"/>
    <property type="match status" value="1"/>
</dbReference>
<dbReference type="KEGG" id="ppno:DA70_19655"/>
<keyword evidence="8" id="KW-1185">Reference proteome</keyword>
<protein>
    <submittedName>
        <fullName evidence="5">N-ethylmaleimide reductase</fullName>
        <ecNumber evidence="5">1.-.-.-</ecNumber>
    </submittedName>
    <submittedName>
        <fullName evidence="6">NADH:flavin oxidoreductase</fullName>
    </submittedName>
</protein>
<evidence type="ECO:0000313" key="7">
    <source>
        <dbReference type="Proteomes" id="UP000254573"/>
    </source>
</evidence>
<dbReference type="SUPFAM" id="SSF51395">
    <property type="entry name" value="FMN-linked oxidoreductases"/>
    <property type="match status" value="1"/>
</dbReference>
<reference evidence="6 8" key="2">
    <citation type="submission" date="2019-08" db="EMBL/GenBank/DDBJ databases">
        <authorList>
            <person name="Peeters C."/>
        </authorList>
    </citation>
    <scope>NUCLEOTIDE SEQUENCE [LARGE SCALE GENOMIC DNA]</scope>
    <source>
        <strain evidence="6 8">LMG 31119</strain>
    </source>
</reference>
<dbReference type="InterPro" id="IPR013785">
    <property type="entry name" value="Aldolase_TIM"/>
</dbReference>
<evidence type="ECO:0000256" key="3">
    <source>
        <dbReference type="ARBA" id="ARBA00023002"/>
    </source>
</evidence>
<dbReference type="GO" id="GO:0005829">
    <property type="term" value="C:cytosol"/>
    <property type="evidence" value="ECO:0007669"/>
    <property type="project" value="UniProtKB-ARBA"/>
</dbReference>
<name>A0A378YKP0_9BURK</name>
<dbReference type="GO" id="GO:0010181">
    <property type="term" value="F:FMN binding"/>
    <property type="evidence" value="ECO:0007669"/>
    <property type="project" value="InterPro"/>
</dbReference>
<dbReference type="Gene3D" id="3.20.20.70">
    <property type="entry name" value="Aldolase class I"/>
    <property type="match status" value="1"/>
</dbReference>
<dbReference type="EC" id="1.-.-.-" evidence="5"/>
<evidence type="ECO:0000313" key="5">
    <source>
        <dbReference type="EMBL" id="SUA77736.1"/>
    </source>
</evidence>
<dbReference type="PANTHER" id="PTHR22893:SF98">
    <property type="entry name" value="OXIDOREDUCTASE"/>
    <property type="match status" value="1"/>
</dbReference>
<comment type="similarity">
    <text evidence="2">Belongs to the NADH:flavin oxidoreductase/NADH oxidase family.</text>
</comment>
<organism evidence="5 7">
    <name type="scientific">Pandoraea pnomenusa</name>
    <dbReference type="NCBI Taxonomy" id="93220"/>
    <lineage>
        <taxon>Bacteria</taxon>
        <taxon>Pseudomonadati</taxon>
        <taxon>Pseudomonadota</taxon>
        <taxon>Betaproteobacteria</taxon>
        <taxon>Burkholderiales</taxon>
        <taxon>Burkholderiaceae</taxon>
        <taxon>Pandoraea</taxon>
    </lineage>
</organism>
<dbReference type="FunFam" id="3.20.20.70:FF:000059">
    <property type="entry name" value="N-ethylmaleimide reductase, FMN-linked"/>
    <property type="match status" value="1"/>
</dbReference>
<dbReference type="Proteomes" id="UP000254573">
    <property type="component" value="Unassembled WGS sequence"/>
</dbReference>
<dbReference type="PANTHER" id="PTHR22893">
    <property type="entry name" value="NADH OXIDOREDUCTASE-RELATED"/>
    <property type="match status" value="1"/>
</dbReference>
<dbReference type="GO" id="GO:0016628">
    <property type="term" value="F:oxidoreductase activity, acting on the CH-CH group of donors, NAD or NADP as acceptor"/>
    <property type="evidence" value="ECO:0007669"/>
    <property type="project" value="UniProtKB-ARBA"/>
</dbReference>
<dbReference type="NCBIfam" id="NF007899">
    <property type="entry name" value="PRK10605.1"/>
    <property type="match status" value="1"/>
</dbReference>
<keyword evidence="3 5" id="KW-0560">Oxidoreductase</keyword>
<evidence type="ECO:0000259" key="4">
    <source>
        <dbReference type="Pfam" id="PF00724"/>
    </source>
</evidence>
<dbReference type="KEGG" id="prb:X636_06880"/>
<dbReference type="EMBL" id="CABPSO010000011">
    <property type="protein sequence ID" value="VVE69628.1"/>
    <property type="molecule type" value="Genomic_DNA"/>
</dbReference>
<gene>
    <name evidence="5" type="primary">nemA</name>
    <name evidence="5" type="ORF">NCTC13160_02116</name>
    <name evidence="6" type="ORF">PPN31119_03335</name>
</gene>
<proteinExistence type="inferred from homology"/>
<reference evidence="5 7" key="1">
    <citation type="submission" date="2018-06" db="EMBL/GenBank/DDBJ databases">
        <authorList>
            <consortium name="Pathogen Informatics"/>
            <person name="Doyle S."/>
        </authorList>
    </citation>
    <scope>NUCLEOTIDE SEQUENCE [LARGE SCALE GENOMIC DNA]</scope>
    <source>
        <strain evidence="5 7">NCTC13160</strain>
    </source>
</reference>
<evidence type="ECO:0000313" key="8">
    <source>
        <dbReference type="Proteomes" id="UP000361468"/>
    </source>
</evidence>
<dbReference type="RefSeq" id="WP_023594245.1">
    <property type="nucleotide sequence ID" value="NC_023018.2"/>
</dbReference>
<sequence>MTDSQHAPTGALAALDTDLFSPYTLGPLELSNRIVMAPLTRSRAGAGDVPGPMVAEYYAQRASAGLIISEATNISQQGKGYAYTPGIYTEAQVAGWKQVTDALHAKGGKIFCQLWHVGRISHPSLQPGGALPVAPSAVQPAGKAFTESGFQPHPTPRALETDEIPGIIEQYRHAAECAKRAGFDGVEIHAANGYLLDQFMRDKTNHRTDQYGGSIENRVRLTLEVTQAVVDVWGADRVGIRLSPVSPANDCGDSHPEPVFTYAVEQLNRFGLVYLHVVEGATGGPREVENGFDLQKLRRLFKGTFMANNGYDLALALKARKENLADLIAFGKPFIANPDLVERLKRGGPFNALDRDTLYGGDARGYVDYPTLDESAA</sequence>
<dbReference type="InterPro" id="IPR045247">
    <property type="entry name" value="Oye-like"/>
</dbReference>
<dbReference type="Proteomes" id="UP000361468">
    <property type="component" value="Unassembled WGS sequence"/>
</dbReference>
<accession>A0A378YKP0</accession>
<evidence type="ECO:0000313" key="6">
    <source>
        <dbReference type="EMBL" id="VVE69628.1"/>
    </source>
</evidence>
<dbReference type="AlphaFoldDB" id="A0A378YKP0"/>
<evidence type="ECO:0000256" key="1">
    <source>
        <dbReference type="ARBA" id="ARBA00001917"/>
    </source>
</evidence>